<organism evidence="10 11">
    <name type="scientific">Methylomonas lenta</name>
    <dbReference type="NCBI Taxonomy" id="980561"/>
    <lineage>
        <taxon>Bacteria</taxon>
        <taxon>Pseudomonadati</taxon>
        <taxon>Pseudomonadota</taxon>
        <taxon>Gammaproteobacteria</taxon>
        <taxon>Methylococcales</taxon>
        <taxon>Methylococcaceae</taxon>
        <taxon>Methylomonas</taxon>
    </lineage>
</organism>
<dbReference type="FunFam" id="2.30.30.30:FF:000004">
    <property type="entry name" value="50S ribosomal protein L24"/>
    <property type="match status" value="1"/>
</dbReference>
<dbReference type="GO" id="GO:0019843">
    <property type="term" value="F:rRNA binding"/>
    <property type="evidence" value="ECO:0007669"/>
    <property type="project" value="UniProtKB-UniRule"/>
</dbReference>
<dbReference type="STRING" id="980561.A1359_17740"/>
<evidence type="ECO:0000256" key="3">
    <source>
        <dbReference type="ARBA" id="ARBA00022884"/>
    </source>
</evidence>
<evidence type="ECO:0000256" key="8">
    <source>
        <dbReference type="HAMAP-Rule" id="MF_01326"/>
    </source>
</evidence>
<dbReference type="AlphaFoldDB" id="A0A177MWE7"/>
<dbReference type="RefSeq" id="WP_066987869.1">
    <property type="nucleotide sequence ID" value="NZ_LUUI01000161.1"/>
</dbReference>
<keyword evidence="2 8" id="KW-0699">rRNA-binding</keyword>
<name>A0A177MWE7_9GAMM</name>
<dbReference type="HAMAP" id="MF_01326_B">
    <property type="entry name" value="Ribosomal_uL24_B"/>
    <property type="match status" value="1"/>
</dbReference>
<dbReference type="InterPro" id="IPR057264">
    <property type="entry name" value="Ribosomal_uL24_C"/>
</dbReference>
<comment type="function">
    <text evidence="8">One of two assembly initiator proteins, it binds directly to the 5'-end of the 23S rRNA, where it nucleates assembly of the 50S subunit.</text>
</comment>
<dbReference type="Proteomes" id="UP000078476">
    <property type="component" value="Unassembled WGS sequence"/>
</dbReference>
<evidence type="ECO:0000256" key="4">
    <source>
        <dbReference type="ARBA" id="ARBA00022980"/>
    </source>
</evidence>
<evidence type="ECO:0000313" key="11">
    <source>
        <dbReference type="Proteomes" id="UP000078476"/>
    </source>
</evidence>
<dbReference type="SUPFAM" id="SSF50104">
    <property type="entry name" value="Translation proteins SH3-like domain"/>
    <property type="match status" value="1"/>
</dbReference>
<evidence type="ECO:0000256" key="2">
    <source>
        <dbReference type="ARBA" id="ARBA00022730"/>
    </source>
</evidence>
<keyword evidence="3 8" id="KW-0694">RNA-binding</keyword>
<evidence type="ECO:0000313" key="10">
    <source>
        <dbReference type="EMBL" id="OAI10047.1"/>
    </source>
</evidence>
<comment type="caution">
    <text evidence="10">The sequence shown here is derived from an EMBL/GenBank/DDBJ whole genome shotgun (WGS) entry which is preliminary data.</text>
</comment>
<keyword evidence="4 8" id="KW-0689">Ribosomal protein</keyword>
<gene>
    <name evidence="8 10" type="primary">rplX</name>
    <name evidence="10" type="ORF">A1359_17740</name>
</gene>
<evidence type="ECO:0000256" key="6">
    <source>
        <dbReference type="ARBA" id="ARBA00035206"/>
    </source>
</evidence>
<dbReference type="GO" id="GO:0006412">
    <property type="term" value="P:translation"/>
    <property type="evidence" value="ECO:0007669"/>
    <property type="project" value="UniProtKB-UniRule"/>
</dbReference>
<dbReference type="PROSITE" id="PS01108">
    <property type="entry name" value="RIBOSOMAL_L24"/>
    <property type="match status" value="1"/>
</dbReference>
<dbReference type="GO" id="GO:1990904">
    <property type="term" value="C:ribonucleoprotein complex"/>
    <property type="evidence" value="ECO:0007669"/>
    <property type="project" value="UniProtKB-KW"/>
</dbReference>
<dbReference type="GO" id="GO:0005840">
    <property type="term" value="C:ribosome"/>
    <property type="evidence" value="ECO:0007669"/>
    <property type="project" value="UniProtKB-KW"/>
</dbReference>
<comment type="function">
    <text evidence="7 8">One of the proteins that surrounds the polypeptide exit tunnel on the outside of the subunit.</text>
</comment>
<dbReference type="Gene3D" id="2.30.30.30">
    <property type="match status" value="1"/>
</dbReference>
<evidence type="ECO:0000256" key="1">
    <source>
        <dbReference type="ARBA" id="ARBA00010618"/>
    </source>
</evidence>
<dbReference type="InterPro" id="IPR003256">
    <property type="entry name" value="Ribosomal_uL24"/>
</dbReference>
<protein>
    <recommendedName>
        <fullName evidence="6 8">Large ribosomal subunit protein uL24</fullName>
    </recommendedName>
</protein>
<feature type="domain" description="Large ribosomal subunit protein uL24 C-terminal" evidence="9">
    <location>
        <begin position="38"/>
        <end position="102"/>
    </location>
</feature>
<dbReference type="InterPro" id="IPR014722">
    <property type="entry name" value="Rib_uL2_dom2"/>
</dbReference>
<evidence type="ECO:0000256" key="5">
    <source>
        <dbReference type="ARBA" id="ARBA00023274"/>
    </source>
</evidence>
<dbReference type="Pfam" id="PF17136">
    <property type="entry name" value="ribosomal_L24"/>
    <property type="match status" value="1"/>
</dbReference>
<accession>A0A177MWE7</accession>
<dbReference type="InterPro" id="IPR008991">
    <property type="entry name" value="Translation_prot_SH3-like_sf"/>
</dbReference>
<dbReference type="InterPro" id="IPR005825">
    <property type="entry name" value="Ribosomal_uL24_CS"/>
</dbReference>
<dbReference type="GO" id="GO:0003735">
    <property type="term" value="F:structural constituent of ribosome"/>
    <property type="evidence" value="ECO:0007669"/>
    <property type="project" value="InterPro"/>
</dbReference>
<reference evidence="10 11" key="1">
    <citation type="submission" date="2016-03" db="EMBL/GenBank/DDBJ databases">
        <authorList>
            <person name="Ploux O."/>
        </authorList>
    </citation>
    <scope>NUCLEOTIDE SEQUENCE [LARGE SCALE GENOMIC DNA]</scope>
    <source>
        <strain evidence="10 11">R-45370</strain>
    </source>
</reference>
<keyword evidence="5 8" id="KW-0687">Ribonucleoprotein</keyword>
<comment type="similarity">
    <text evidence="1 8">Belongs to the universal ribosomal protein uL24 family.</text>
</comment>
<dbReference type="NCBIfam" id="TIGR01079">
    <property type="entry name" value="rplX_bact"/>
    <property type="match status" value="1"/>
</dbReference>
<dbReference type="EMBL" id="LUUI01000161">
    <property type="protein sequence ID" value="OAI10047.1"/>
    <property type="molecule type" value="Genomic_DNA"/>
</dbReference>
<sequence>MQKIKQGDEIIVIVGKDKGKLGKVSKIVNEQKILVEGINTVKKHQKGNPNMGVSGGIVDKNMPIDISNVALFNPKTKKADRVGFRILEDGKKVRFFKSTNDVVGL</sequence>
<proteinExistence type="inferred from homology"/>
<evidence type="ECO:0000259" key="9">
    <source>
        <dbReference type="Pfam" id="PF17136"/>
    </source>
</evidence>
<dbReference type="PANTHER" id="PTHR12903">
    <property type="entry name" value="MITOCHONDRIAL RIBOSOMAL PROTEIN L24"/>
    <property type="match status" value="1"/>
</dbReference>
<dbReference type="InterPro" id="IPR041988">
    <property type="entry name" value="Ribosomal_uL24_KOW"/>
</dbReference>
<dbReference type="CDD" id="cd06089">
    <property type="entry name" value="KOW_RPL26"/>
    <property type="match status" value="1"/>
</dbReference>
<evidence type="ECO:0000256" key="7">
    <source>
        <dbReference type="ARBA" id="ARBA00058688"/>
    </source>
</evidence>
<comment type="subunit">
    <text evidence="8">Part of the 50S ribosomal subunit.</text>
</comment>
<dbReference type="OrthoDB" id="9807419at2"/>
<keyword evidence="11" id="KW-1185">Reference proteome</keyword>